<proteinExistence type="predicted"/>
<dbReference type="OrthoDB" id="10684043at2759"/>
<keyword evidence="3" id="KW-1185">Reference proteome</keyword>
<feature type="region of interest" description="Disordered" evidence="1">
    <location>
        <begin position="74"/>
        <end position="137"/>
    </location>
</feature>
<sequence>MMDKDSCDDDSHRHCSTDIVTVMQLPKRAWVFDETIKSLFWIGASYHHPVDLPDTSGLAWREAIIRCLESICPRSRTQSDPEPSPPPPSTTETLRQPPADEEQPPTTMSKPEPEEEGTVPTITLEPEPQSESDQGRDLFGLAAPLGSLVPLAPPRSVVTLLSPRTYKPSALLSPSIPMATVVFFFPPAPAPAPPQSSGPLASPQTLVAMTQPRSPVAAVSLKSIASRFTPWDLSVPSLSIVAWMLSAPSTPWLFPLTPPWAVITVMLWVGISGHQPPLLSPSLRCFLTPSLHHLRVPLLSRLLLLFTS</sequence>
<evidence type="ECO:0000313" key="2">
    <source>
        <dbReference type="EMBL" id="ROL32997.1"/>
    </source>
</evidence>
<dbReference type="PRINTS" id="PR01217">
    <property type="entry name" value="PRICHEXTENSN"/>
</dbReference>
<accession>A0A3N0Y4A2</accession>
<reference evidence="2 3" key="1">
    <citation type="submission" date="2018-10" db="EMBL/GenBank/DDBJ databases">
        <title>Genome assembly for a Yunnan-Guizhou Plateau 3E fish, Anabarilius grahami (Regan), and its evolutionary and genetic applications.</title>
        <authorList>
            <person name="Jiang W."/>
        </authorList>
    </citation>
    <scope>NUCLEOTIDE SEQUENCE [LARGE SCALE GENOMIC DNA]</scope>
    <source>
        <strain evidence="2">AG-KIZ</strain>
        <tissue evidence="2">Muscle</tissue>
    </source>
</reference>
<gene>
    <name evidence="2" type="ORF">DPX16_5892</name>
</gene>
<comment type="caution">
    <text evidence="2">The sequence shown here is derived from an EMBL/GenBank/DDBJ whole genome shotgun (WGS) entry which is preliminary data.</text>
</comment>
<dbReference type="AlphaFoldDB" id="A0A3N0Y4A2"/>
<protein>
    <submittedName>
        <fullName evidence="2">Uncharacterized protein</fullName>
    </submittedName>
</protein>
<dbReference type="Proteomes" id="UP000281406">
    <property type="component" value="Unassembled WGS sequence"/>
</dbReference>
<evidence type="ECO:0000256" key="1">
    <source>
        <dbReference type="SAM" id="MobiDB-lite"/>
    </source>
</evidence>
<organism evidence="2 3">
    <name type="scientific">Anabarilius grahami</name>
    <name type="common">Kanglang fish</name>
    <name type="synonym">Barilius grahami</name>
    <dbReference type="NCBI Taxonomy" id="495550"/>
    <lineage>
        <taxon>Eukaryota</taxon>
        <taxon>Metazoa</taxon>
        <taxon>Chordata</taxon>
        <taxon>Craniata</taxon>
        <taxon>Vertebrata</taxon>
        <taxon>Euteleostomi</taxon>
        <taxon>Actinopterygii</taxon>
        <taxon>Neopterygii</taxon>
        <taxon>Teleostei</taxon>
        <taxon>Ostariophysi</taxon>
        <taxon>Cypriniformes</taxon>
        <taxon>Xenocyprididae</taxon>
        <taxon>Xenocypridinae</taxon>
        <taxon>Xenocypridinae incertae sedis</taxon>
        <taxon>Anabarilius</taxon>
    </lineage>
</organism>
<name>A0A3N0Y4A2_ANAGA</name>
<dbReference type="EMBL" id="RJVU01053528">
    <property type="protein sequence ID" value="ROL32997.1"/>
    <property type="molecule type" value="Genomic_DNA"/>
</dbReference>
<evidence type="ECO:0000313" key="3">
    <source>
        <dbReference type="Proteomes" id="UP000281406"/>
    </source>
</evidence>